<dbReference type="RefSeq" id="WP_014435444.1">
    <property type="nucleotide sequence ID" value="NC_017080.1"/>
</dbReference>
<dbReference type="eggNOG" id="COG0457">
    <property type="taxonomic scope" value="Bacteria"/>
</dbReference>
<dbReference type="PANTHER" id="PTHR10605:SF56">
    <property type="entry name" value="BIFUNCTIONAL HEPARAN SULFATE N-DEACETYLASE_N-SULFOTRANSFERASE"/>
    <property type="match status" value="1"/>
</dbReference>
<dbReference type="GO" id="GO:0008146">
    <property type="term" value="F:sulfotransferase activity"/>
    <property type="evidence" value="ECO:0007669"/>
    <property type="project" value="InterPro"/>
</dbReference>
<keyword evidence="1 4" id="KW-0808">Transferase</keyword>
<dbReference type="InterPro" id="IPR037359">
    <property type="entry name" value="NST/OST"/>
</dbReference>
<organism evidence="4 5">
    <name type="scientific">Phycisphaera mikurensis (strain NBRC 102666 / KCTC 22515 / FYK2301M01)</name>
    <dbReference type="NCBI Taxonomy" id="1142394"/>
    <lineage>
        <taxon>Bacteria</taxon>
        <taxon>Pseudomonadati</taxon>
        <taxon>Planctomycetota</taxon>
        <taxon>Phycisphaerae</taxon>
        <taxon>Phycisphaerales</taxon>
        <taxon>Phycisphaeraceae</taxon>
        <taxon>Phycisphaera</taxon>
    </lineage>
</organism>
<evidence type="ECO:0000259" key="3">
    <source>
        <dbReference type="Pfam" id="PF00685"/>
    </source>
</evidence>
<dbReference type="STRING" id="1142394.PSMK_00650"/>
<dbReference type="PANTHER" id="PTHR10605">
    <property type="entry name" value="HEPARAN SULFATE SULFOTRANSFERASE"/>
    <property type="match status" value="1"/>
</dbReference>
<reference evidence="4 5" key="1">
    <citation type="submission" date="2012-02" db="EMBL/GenBank/DDBJ databases">
        <title>Complete genome sequence of Phycisphaera mikurensis NBRC 102666.</title>
        <authorList>
            <person name="Ankai A."/>
            <person name="Hosoyama A."/>
            <person name="Terui Y."/>
            <person name="Sekine M."/>
            <person name="Fukai R."/>
            <person name="Kato Y."/>
            <person name="Nakamura S."/>
            <person name="Yamada-Narita S."/>
            <person name="Kawakoshi A."/>
            <person name="Fukunaga Y."/>
            <person name="Yamazaki S."/>
            <person name="Fujita N."/>
        </authorList>
    </citation>
    <scope>NUCLEOTIDE SEQUENCE [LARGE SCALE GENOMIC DNA]</scope>
    <source>
        <strain evidence="5">NBRC 102666 / KCTC 22515 / FYK2301M01</strain>
    </source>
</reference>
<sequence length="283" mass="31828">MTAHPLQKRPDFLLIGAQKAGTTSLFFDLRAQPSLFVPDGKELRVLLEDEDDRVRALYERHFAQAPAGQLRGDCSTDYAKRTEHPGVPERARRLLGADTRLIYMLRDPVQRLLSHHHHECNRGEPLPLADALDAWPRLVDNSRYAFQAEAWLEHFSADRLLVVFFEDFVRDRAAVVERCCTFLGSGFSPEAVGDAVHNRSSGKARADAPVQRLRKLPLYQSVVRPLVPLELRLKIVRALSPKAPKRASTLDPVLQERVNAALAPDRERLEAMLGAPAPWASAR</sequence>
<proteinExistence type="predicted"/>
<dbReference type="OrthoDB" id="9797480at2"/>
<gene>
    <name evidence="4" type="ordered locus">PSMK_00650</name>
</gene>
<dbReference type="KEGG" id="phm:PSMK_00650"/>
<dbReference type="AlphaFoldDB" id="I0IAD6"/>
<feature type="domain" description="Sulfotransferase" evidence="3">
    <location>
        <begin position="10"/>
        <end position="208"/>
    </location>
</feature>
<keyword evidence="2" id="KW-0325">Glycoprotein</keyword>
<name>I0IAD6_PHYMF</name>
<evidence type="ECO:0000256" key="2">
    <source>
        <dbReference type="ARBA" id="ARBA00023180"/>
    </source>
</evidence>
<dbReference type="InterPro" id="IPR000863">
    <property type="entry name" value="Sulfotransferase_dom"/>
</dbReference>
<dbReference type="SUPFAM" id="SSF52540">
    <property type="entry name" value="P-loop containing nucleoside triphosphate hydrolases"/>
    <property type="match status" value="1"/>
</dbReference>
<dbReference type="InterPro" id="IPR027417">
    <property type="entry name" value="P-loop_NTPase"/>
</dbReference>
<evidence type="ECO:0000313" key="5">
    <source>
        <dbReference type="Proteomes" id="UP000007881"/>
    </source>
</evidence>
<dbReference type="EC" id="2.8.2.-" evidence="4"/>
<accession>I0IAD6</accession>
<protein>
    <submittedName>
        <fullName evidence="4">Putative sulfotransferase</fullName>
        <ecNumber evidence="4">2.8.2.-</ecNumber>
    </submittedName>
</protein>
<dbReference type="Proteomes" id="UP000007881">
    <property type="component" value="Chromosome"/>
</dbReference>
<dbReference type="HOGENOM" id="CLU_017703_1_1_0"/>
<dbReference type="Gene3D" id="3.40.50.300">
    <property type="entry name" value="P-loop containing nucleotide triphosphate hydrolases"/>
    <property type="match status" value="1"/>
</dbReference>
<dbReference type="EMBL" id="AP012338">
    <property type="protein sequence ID" value="BAM02224.1"/>
    <property type="molecule type" value="Genomic_DNA"/>
</dbReference>
<keyword evidence="5" id="KW-1185">Reference proteome</keyword>
<evidence type="ECO:0000256" key="1">
    <source>
        <dbReference type="ARBA" id="ARBA00022679"/>
    </source>
</evidence>
<dbReference type="Pfam" id="PF00685">
    <property type="entry name" value="Sulfotransfer_1"/>
    <property type="match status" value="1"/>
</dbReference>
<evidence type="ECO:0000313" key="4">
    <source>
        <dbReference type="EMBL" id="BAM02224.1"/>
    </source>
</evidence>